<keyword evidence="3 7" id="KW-0223">Dioxygenase</keyword>
<name>H0EBT1_9ACTN</name>
<proteinExistence type="inferred from homology"/>
<dbReference type="GO" id="GO:0008198">
    <property type="term" value="F:ferrous iron binding"/>
    <property type="evidence" value="ECO:0007669"/>
    <property type="project" value="TreeGrafter"/>
</dbReference>
<keyword evidence="4" id="KW-0560">Oxidoreductase</keyword>
<dbReference type="CDD" id="cd10548">
    <property type="entry name" value="cupin_CDO"/>
    <property type="match status" value="1"/>
</dbReference>
<evidence type="ECO:0000256" key="5">
    <source>
        <dbReference type="ARBA" id="ARBA00023004"/>
    </source>
</evidence>
<dbReference type="Proteomes" id="UP000005143">
    <property type="component" value="Unassembled WGS sequence"/>
</dbReference>
<reference evidence="7 8" key="1">
    <citation type="journal article" date="2013" name="Biodegradation">
        <title>Quantitative proteomic analysis of ibuprofen-degrading Patulibacter sp. strain I11.</title>
        <authorList>
            <person name="Almeida B."/>
            <person name="Kjeldal H."/>
            <person name="Lolas I."/>
            <person name="Knudsen A.D."/>
            <person name="Carvalho G."/>
            <person name="Nielsen K.L."/>
            <person name="Barreto Crespo M.T."/>
            <person name="Stensballe A."/>
            <person name="Nielsen J.L."/>
        </authorList>
    </citation>
    <scope>NUCLEOTIDE SEQUENCE [LARGE SCALE GENOMIC DNA]</scope>
    <source>
        <strain evidence="7 8">I11</strain>
    </source>
</reference>
<dbReference type="SUPFAM" id="SSF51182">
    <property type="entry name" value="RmlC-like cupins"/>
    <property type="match status" value="1"/>
</dbReference>
<evidence type="ECO:0000313" key="8">
    <source>
        <dbReference type="Proteomes" id="UP000005143"/>
    </source>
</evidence>
<dbReference type="OrthoDB" id="4217976at2"/>
<dbReference type="GO" id="GO:0016702">
    <property type="term" value="F:oxidoreductase activity, acting on single donors with incorporation of molecular oxygen, incorporation of two atoms of oxygen"/>
    <property type="evidence" value="ECO:0007669"/>
    <property type="project" value="InterPro"/>
</dbReference>
<dbReference type="AlphaFoldDB" id="H0EBT1"/>
<evidence type="ECO:0000256" key="4">
    <source>
        <dbReference type="ARBA" id="ARBA00023002"/>
    </source>
</evidence>
<evidence type="ECO:0000256" key="1">
    <source>
        <dbReference type="ARBA" id="ARBA00006622"/>
    </source>
</evidence>
<sequence>MSTVVAAPTPILEEEPSVVADLLPREGVLASGELQRLAATIAEQPERWSQLVQHDPARRHYELLHEDEHVTVWLICWSPGHDTGFHDHDTSSAGVAVAEGGIVDERLTAHGDPITTLLEPGRGTTIEPTEIHRVHHPGGEPTVSVHAYSPPLRRMGAYEVAPDGRLLRHAQPGEDGLEPVRSSH</sequence>
<organism evidence="7 8">
    <name type="scientific">Patulibacter medicamentivorans</name>
    <dbReference type="NCBI Taxonomy" id="1097667"/>
    <lineage>
        <taxon>Bacteria</taxon>
        <taxon>Bacillati</taxon>
        <taxon>Actinomycetota</taxon>
        <taxon>Thermoleophilia</taxon>
        <taxon>Solirubrobacterales</taxon>
        <taxon>Patulibacteraceae</taxon>
        <taxon>Patulibacter</taxon>
    </lineage>
</organism>
<gene>
    <name evidence="7" type="ORF">PAI11_43140</name>
</gene>
<feature type="binding site" evidence="6">
    <location>
        <position position="86"/>
    </location>
    <ligand>
        <name>Fe cation</name>
        <dbReference type="ChEBI" id="CHEBI:24875"/>
        <note>catalytic</note>
    </ligand>
</feature>
<feature type="binding site" evidence="6">
    <location>
        <position position="132"/>
    </location>
    <ligand>
        <name>Fe cation</name>
        <dbReference type="ChEBI" id="CHEBI:24875"/>
        <note>catalytic</note>
    </ligand>
</feature>
<keyword evidence="8" id="KW-1185">Reference proteome</keyword>
<evidence type="ECO:0000313" key="7">
    <source>
        <dbReference type="EMBL" id="EHN08879.1"/>
    </source>
</evidence>
<dbReference type="InterPro" id="IPR010300">
    <property type="entry name" value="CDO_1"/>
</dbReference>
<dbReference type="Pfam" id="PF05995">
    <property type="entry name" value="CDO_I"/>
    <property type="match status" value="1"/>
</dbReference>
<keyword evidence="2 6" id="KW-0479">Metal-binding</keyword>
<dbReference type="EMBL" id="AGUD01000316">
    <property type="protein sequence ID" value="EHN08879.1"/>
    <property type="molecule type" value="Genomic_DNA"/>
</dbReference>
<evidence type="ECO:0000256" key="2">
    <source>
        <dbReference type="ARBA" id="ARBA00022723"/>
    </source>
</evidence>
<evidence type="ECO:0000256" key="6">
    <source>
        <dbReference type="PIRSR" id="PIRSR610300-51"/>
    </source>
</evidence>
<evidence type="ECO:0000256" key="3">
    <source>
        <dbReference type="ARBA" id="ARBA00022964"/>
    </source>
</evidence>
<comment type="similarity">
    <text evidence="1">Belongs to the cysteine dioxygenase family.</text>
</comment>
<dbReference type="RefSeq" id="WP_007579226.1">
    <property type="nucleotide sequence ID" value="NZ_AGUD01000316.1"/>
</dbReference>
<dbReference type="InterPro" id="IPR014710">
    <property type="entry name" value="RmlC-like_jellyroll"/>
</dbReference>
<protein>
    <submittedName>
        <fullName evidence="7">Cysteine dioxygenase type I</fullName>
    </submittedName>
</protein>
<accession>H0EBT1</accession>
<keyword evidence="5 6" id="KW-0408">Iron</keyword>
<feature type="binding site" evidence="6">
    <location>
        <position position="88"/>
    </location>
    <ligand>
        <name>Fe cation</name>
        <dbReference type="ChEBI" id="CHEBI:24875"/>
        <note>catalytic</note>
    </ligand>
</feature>
<dbReference type="Gene3D" id="2.60.120.10">
    <property type="entry name" value="Jelly Rolls"/>
    <property type="match status" value="1"/>
</dbReference>
<dbReference type="InterPro" id="IPR011051">
    <property type="entry name" value="RmlC_Cupin_sf"/>
</dbReference>
<dbReference type="PANTHER" id="PTHR12918:SF1">
    <property type="entry name" value="CYSTEINE DIOXYGENASE TYPE 1"/>
    <property type="match status" value="1"/>
</dbReference>
<comment type="caution">
    <text evidence="7">The sequence shown here is derived from an EMBL/GenBank/DDBJ whole genome shotgun (WGS) entry which is preliminary data.</text>
</comment>
<dbReference type="PANTHER" id="PTHR12918">
    <property type="entry name" value="CYSTEINE DIOXYGENASE"/>
    <property type="match status" value="1"/>
</dbReference>